<dbReference type="EMBL" id="FMSP01000004">
    <property type="protein sequence ID" value="SCV68940.1"/>
    <property type="molecule type" value="Genomic_DNA"/>
</dbReference>
<name>A0A238F4Q1_9BASI</name>
<evidence type="ECO:0000259" key="1">
    <source>
        <dbReference type="Pfam" id="PF17667"/>
    </source>
</evidence>
<dbReference type="Proteomes" id="UP000198372">
    <property type="component" value="Unassembled WGS sequence"/>
</dbReference>
<feature type="domain" description="Fungal-type protein kinase" evidence="1">
    <location>
        <begin position="388"/>
        <end position="474"/>
    </location>
</feature>
<evidence type="ECO:0000313" key="3">
    <source>
        <dbReference type="Proteomes" id="UP000198372"/>
    </source>
</evidence>
<gene>
    <name evidence="2" type="ORF">BQ2448_1960</name>
</gene>
<dbReference type="InterPro" id="IPR040976">
    <property type="entry name" value="Pkinase_fungal"/>
</dbReference>
<dbReference type="PROSITE" id="PS00109">
    <property type="entry name" value="PROTEIN_KINASE_TYR"/>
    <property type="match status" value="1"/>
</dbReference>
<dbReference type="OrthoDB" id="5569250at2759"/>
<accession>A0A238F4Q1</accession>
<dbReference type="PANTHER" id="PTHR38248:SF2">
    <property type="entry name" value="FUNK1 11"/>
    <property type="match status" value="1"/>
</dbReference>
<evidence type="ECO:0000313" key="2">
    <source>
        <dbReference type="EMBL" id="SCV68940.1"/>
    </source>
</evidence>
<reference evidence="3" key="1">
    <citation type="submission" date="2016-09" db="EMBL/GenBank/DDBJ databases">
        <authorList>
            <person name="Jeantristanb JTB J.-T."/>
            <person name="Ricardo R."/>
        </authorList>
    </citation>
    <scope>NUCLEOTIDE SEQUENCE [LARGE SCALE GENOMIC DNA]</scope>
</reference>
<dbReference type="SUPFAM" id="SSF56112">
    <property type="entry name" value="Protein kinase-like (PK-like)"/>
    <property type="match status" value="1"/>
</dbReference>
<dbReference type="GO" id="GO:0004672">
    <property type="term" value="F:protein kinase activity"/>
    <property type="evidence" value="ECO:0007669"/>
    <property type="project" value="InterPro"/>
</dbReference>
<sequence length="601" mass="66958">MLSLGSDDFTRFRGHEIEWPALNDFFLYPISDGDARANLGEAESRMTESVPGIKWDLGNPVWEPQGRLVRCPVQEDPELYEPDELPDVVLLSRHSFGANPELASAWASNPDDDEDSDDANRQDWEQVAAIGVLGGMKKNDNTSEWECVIPATRIKHHLLKLAAESPIRSHTFGFTLDGSILTLFLHNPSGLFYSPKIECTEANGHLSTFIARLLSLNDRDLGRVAFPGEPGGRPLPFATAALPPLVPCFACRLGDVPTMSSIEIVETILCSSEVVGLQKTTSRVRDDARGIGSTDDDEDKYAMTVSFCEGLTDFIDVHREVDFTFVPTFLQGVLNAEASGLKPKAMEVTFQERWFEPISVGTSRSSFERSRPDHGRIVIDQVAFLSPGLRSLYRMRILHRDISLGNIMIGPDGEGVLIDHDLAVFVDGPSDPLSNTPLGTFPFRARHLIKADGGTPHQPWHDIESPVYAILFIVFSQPKGPGDSHGMSEEAEPVWRHWNSDLWAYDSKEGLLQVQSERRELLEPFLEFWKKLDELIATVANHCGLGLSIFTYDEAAERKNLETTWGTGELSHHQLVTDLEDLLGKMVQKKRRGVKEEFVVG</sequence>
<dbReference type="InterPro" id="IPR011009">
    <property type="entry name" value="Kinase-like_dom_sf"/>
</dbReference>
<protein>
    <submittedName>
        <fullName evidence="2">BQ2448_1960 protein</fullName>
    </submittedName>
</protein>
<dbReference type="Gene3D" id="1.10.510.10">
    <property type="entry name" value="Transferase(Phosphotransferase) domain 1"/>
    <property type="match status" value="1"/>
</dbReference>
<dbReference type="InterPro" id="IPR008266">
    <property type="entry name" value="Tyr_kinase_AS"/>
</dbReference>
<keyword evidence="3" id="KW-1185">Reference proteome</keyword>
<proteinExistence type="predicted"/>
<dbReference type="Pfam" id="PF17667">
    <property type="entry name" value="Pkinase_fungal"/>
    <property type="match status" value="1"/>
</dbReference>
<organism evidence="2 3">
    <name type="scientific">Microbotryum intermedium</name>
    <dbReference type="NCBI Taxonomy" id="269621"/>
    <lineage>
        <taxon>Eukaryota</taxon>
        <taxon>Fungi</taxon>
        <taxon>Dikarya</taxon>
        <taxon>Basidiomycota</taxon>
        <taxon>Pucciniomycotina</taxon>
        <taxon>Microbotryomycetes</taxon>
        <taxon>Microbotryales</taxon>
        <taxon>Microbotryaceae</taxon>
        <taxon>Microbotryum</taxon>
    </lineage>
</organism>
<dbReference type="PANTHER" id="PTHR38248">
    <property type="entry name" value="FUNK1 6"/>
    <property type="match status" value="1"/>
</dbReference>
<dbReference type="STRING" id="269621.A0A238F4Q1"/>
<dbReference type="AlphaFoldDB" id="A0A238F4Q1"/>